<gene>
    <name evidence="2" type="ORF">KCX82_05655</name>
</gene>
<keyword evidence="1" id="KW-0732">Signal</keyword>
<evidence type="ECO:0000313" key="3">
    <source>
        <dbReference type="Proteomes" id="UP000675664"/>
    </source>
</evidence>
<evidence type="ECO:0000256" key="1">
    <source>
        <dbReference type="SAM" id="SignalP"/>
    </source>
</evidence>
<proteinExistence type="predicted"/>
<dbReference type="PROSITE" id="PS51257">
    <property type="entry name" value="PROKAR_LIPOPROTEIN"/>
    <property type="match status" value="1"/>
</dbReference>
<feature type="signal peptide" evidence="1">
    <location>
        <begin position="1"/>
        <end position="22"/>
    </location>
</feature>
<dbReference type="RefSeq" id="WP_227017485.1">
    <property type="nucleotide sequence ID" value="NZ_JAGSND010000003.1"/>
</dbReference>
<comment type="caution">
    <text evidence="2">The sequence shown here is derived from an EMBL/GenBank/DDBJ whole genome shotgun (WGS) entry which is preliminary data.</text>
</comment>
<name>A0A8J7VYB6_9FIRM</name>
<dbReference type="AlphaFoldDB" id="A0A8J7VYB6"/>
<evidence type="ECO:0008006" key="4">
    <source>
        <dbReference type="Google" id="ProtNLM"/>
    </source>
</evidence>
<feature type="chain" id="PRO_5035207944" description="Lipoprotein" evidence="1">
    <location>
        <begin position="23"/>
        <end position="210"/>
    </location>
</feature>
<dbReference type="EMBL" id="JAGSND010000003">
    <property type="protein sequence ID" value="MBR0597347.1"/>
    <property type="molecule type" value="Genomic_DNA"/>
</dbReference>
<protein>
    <recommendedName>
        <fullName evidence="4">Lipoprotein</fullName>
    </recommendedName>
</protein>
<accession>A0A8J7VYB6</accession>
<reference evidence="2" key="2">
    <citation type="submission" date="2021-04" db="EMBL/GenBank/DDBJ databases">
        <authorList>
            <person name="Liu J."/>
        </authorList>
    </citation>
    <scope>NUCLEOTIDE SEQUENCE</scope>
    <source>
        <strain evidence="2">BAD-6</strain>
    </source>
</reference>
<reference evidence="2" key="1">
    <citation type="submission" date="2021-04" db="EMBL/GenBank/DDBJ databases">
        <title>Sinoanaerobacter chloroacetimidivorans sp. nov., an obligate anaerobic bacterium isolated from anaerobic sludge.</title>
        <authorList>
            <person name="Bao Y."/>
        </authorList>
    </citation>
    <scope>NUCLEOTIDE SEQUENCE</scope>
    <source>
        <strain evidence="2">BAD-6</strain>
    </source>
</reference>
<sequence length="210" mass="23991">MKKAVVALLAILSILTAGCSYEMVIRNDYTYTGENENWVCEYKKNIIVTFPEKDGMTYYQKKETNDLTATFKKDVSELSAVKHAEISYEDGFGSRGGLSEDYYDSPPRDSVYRLNGGSGTSHKLSKFYDAPENMQTALFIYADPGADAMKDHVITVTVNLDEKTQNIELFPAETSKPYSQAYERLKTRFAKMQILRLYPEWADQLNRNDY</sequence>
<dbReference type="Proteomes" id="UP000675664">
    <property type="component" value="Unassembled WGS sequence"/>
</dbReference>
<keyword evidence="3" id="KW-1185">Reference proteome</keyword>
<organism evidence="2 3">
    <name type="scientific">Sinanaerobacter chloroacetimidivorans</name>
    <dbReference type="NCBI Taxonomy" id="2818044"/>
    <lineage>
        <taxon>Bacteria</taxon>
        <taxon>Bacillati</taxon>
        <taxon>Bacillota</taxon>
        <taxon>Clostridia</taxon>
        <taxon>Peptostreptococcales</taxon>
        <taxon>Anaerovoracaceae</taxon>
        <taxon>Sinanaerobacter</taxon>
    </lineage>
</organism>
<evidence type="ECO:0000313" key="2">
    <source>
        <dbReference type="EMBL" id="MBR0597347.1"/>
    </source>
</evidence>